<feature type="transmembrane region" description="Helical" evidence="1">
    <location>
        <begin position="94"/>
        <end position="114"/>
    </location>
</feature>
<evidence type="ECO:0000313" key="2">
    <source>
        <dbReference type="EMBL" id="GAH36074.1"/>
    </source>
</evidence>
<evidence type="ECO:0000256" key="1">
    <source>
        <dbReference type="SAM" id="Phobius"/>
    </source>
</evidence>
<accession>X1G3D1</accession>
<proteinExistence type="predicted"/>
<dbReference type="EMBL" id="BARU01008048">
    <property type="protein sequence ID" value="GAH36074.1"/>
    <property type="molecule type" value="Genomic_DNA"/>
</dbReference>
<protein>
    <submittedName>
        <fullName evidence="2">Uncharacterized protein</fullName>
    </submittedName>
</protein>
<keyword evidence="1" id="KW-1133">Transmembrane helix</keyword>
<reference evidence="2" key="1">
    <citation type="journal article" date="2014" name="Front. Microbiol.">
        <title>High frequency of phylogenetically diverse reductive dehalogenase-homologous genes in deep subseafloor sedimentary metagenomes.</title>
        <authorList>
            <person name="Kawai M."/>
            <person name="Futagami T."/>
            <person name="Toyoda A."/>
            <person name="Takaki Y."/>
            <person name="Nishi S."/>
            <person name="Hori S."/>
            <person name="Arai W."/>
            <person name="Tsubouchi T."/>
            <person name="Morono Y."/>
            <person name="Uchiyama I."/>
            <person name="Ito T."/>
            <person name="Fujiyama A."/>
            <person name="Inagaki F."/>
            <person name="Takami H."/>
        </authorList>
    </citation>
    <scope>NUCLEOTIDE SEQUENCE</scope>
    <source>
        <strain evidence="2">Expedition CK06-06</strain>
    </source>
</reference>
<dbReference type="AlphaFoldDB" id="X1G3D1"/>
<comment type="caution">
    <text evidence="2">The sequence shown here is derived from an EMBL/GenBank/DDBJ whole genome shotgun (WGS) entry which is preliminary data.</text>
</comment>
<feature type="transmembrane region" description="Helical" evidence="1">
    <location>
        <begin position="16"/>
        <end position="42"/>
    </location>
</feature>
<keyword evidence="1" id="KW-0812">Transmembrane</keyword>
<name>X1G3D1_9ZZZZ</name>
<sequence>MIFLIKYLLKGYDLDVITYVGIAVIIGVLGVLLISYLIFIFFMLFKKRKVNADYEFTLIRRYIWAWIFVFICALLSSEIIAGWQFWSYVLNDFIILWFLFVFSAILATVMVYPFKKRANDLKKIRSRVSKEK</sequence>
<organism evidence="2">
    <name type="scientific">marine sediment metagenome</name>
    <dbReference type="NCBI Taxonomy" id="412755"/>
    <lineage>
        <taxon>unclassified sequences</taxon>
        <taxon>metagenomes</taxon>
        <taxon>ecological metagenomes</taxon>
    </lineage>
</organism>
<feature type="transmembrane region" description="Helical" evidence="1">
    <location>
        <begin position="63"/>
        <end position="88"/>
    </location>
</feature>
<gene>
    <name evidence="2" type="ORF">S03H2_15813</name>
</gene>
<keyword evidence="1" id="KW-0472">Membrane</keyword>